<dbReference type="KEGG" id="sbae:DSM104329_05404"/>
<dbReference type="Gene3D" id="3.20.20.60">
    <property type="entry name" value="Phosphoenolpyruvate-binding domains"/>
    <property type="match status" value="1"/>
</dbReference>
<dbReference type="Pfam" id="PF03328">
    <property type="entry name" value="HpcH_HpaI"/>
    <property type="match status" value="1"/>
</dbReference>
<protein>
    <submittedName>
        <fullName evidence="5">2-dehydro-3,6-dideoxy-6-sulfogluconate aldolase</fullName>
        <ecNumber evidence="5">4.1.2.58</ecNumber>
    </submittedName>
</protein>
<gene>
    <name evidence="5" type="ORF">DSM104329_05404</name>
</gene>
<dbReference type="InterPro" id="IPR050251">
    <property type="entry name" value="HpcH-HpaI_aldolase"/>
</dbReference>
<dbReference type="InterPro" id="IPR005000">
    <property type="entry name" value="Aldolase/citrate-lyase_domain"/>
</dbReference>
<evidence type="ECO:0000256" key="2">
    <source>
        <dbReference type="ARBA" id="ARBA00022723"/>
    </source>
</evidence>
<keyword evidence="6" id="KW-1185">Reference proteome</keyword>
<evidence type="ECO:0000256" key="3">
    <source>
        <dbReference type="ARBA" id="ARBA00023239"/>
    </source>
</evidence>
<organism evidence="5 6">
    <name type="scientific">Capillimicrobium parvum</name>
    <dbReference type="NCBI Taxonomy" id="2884022"/>
    <lineage>
        <taxon>Bacteria</taxon>
        <taxon>Bacillati</taxon>
        <taxon>Actinomycetota</taxon>
        <taxon>Thermoleophilia</taxon>
        <taxon>Solirubrobacterales</taxon>
        <taxon>Capillimicrobiaceae</taxon>
        <taxon>Capillimicrobium</taxon>
    </lineage>
</organism>
<dbReference type="RefSeq" id="WP_259312984.1">
    <property type="nucleotide sequence ID" value="NZ_CP087164.1"/>
</dbReference>
<evidence type="ECO:0000256" key="1">
    <source>
        <dbReference type="ARBA" id="ARBA00005568"/>
    </source>
</evidence>
<feature type="domain" description="HpcH/HpaI aldolase/citrate lyase" evidence="4">
    <location>
        <begin position="24"/>
        <end position="247"/>
    </location>
</feature>
<proteinExistence type="inferred from homology"/>
<dbReference type="GO" id="GO:0016832">
    <property type="term" value="F:aldehyde-lyase activity"/>
    <property type="evidence" value="ECO:0007669"/>
    <property type="project" value="TreeGrafter"/>
</dbReference>
<dbReference type="PANTHER" id="PTHR30502">
    <property type="entry name" value="2-KETO-3-DEOXY-L-RHAMNONATE ALDOLASE"/>
    <property type="match status" value="1"/>
</dbReference>
<name>A0A9E6Y2A9_9ACTN</name>
<evidence type="ECO:0000313" key="6">
    <source>
        <dbReference type="Proteomes" id="UP001162834"/>
    </source>
</evidence>
<dbReference type="GO" id="GO:0005737">
    <property type="term" value="C:cytoplasm"/>
    <property type="evidence" value="ECO:0007669"/>
    <property type="project" value="TreeGrafter"/>
</dbReference>
<dbReference type="GO" id="GO:0046872">
    <property type="term" value="F:metal ion binding"/>
    <property type="evidence" value="ECO:0007669"/>
    <property type="project" value="UniProtKB-KW"/>
</dbReference>
<dbReference type="EC" id="4.1.2.58" evidence="5"/>
<dbReference type="EMBL" id="CP087164">
    <property type="protein sequence ID" value="UGS38972.1"/>
    <property type="molecule type" value="Genomic_DNA"/>
</dbReference>
<dbReference type="AlphaFoldDB" id="A0A9E6Y2A9"/>
<dbReference type="PANTHER" id="PTHR30502:SF0">
    <property type="entry name" value="PHOSPHOENOLPYRUVATE CARBOXYLASE FAMILY PROTEIN"/>
    <property type="match status" value="1"/>
</dbReference>
<dbReference type="InterPro" id="IPR015813">
    <property type="entry name" value="Pyrv/PenolPyrv_kinase-like_dom"/>
</dbReference>
<dbReference type="SUPFAM" id="SSF51621">
    <property type="entry name" value="Phosphoenolpyruvate/pyruvate domain"/>
    <property type="match status" value="1"/>
</dbReference>
<evidence type="ECO:0000313" key="5">
    <source>
        <dbReference type="EMBL" id="UGS38972.1"/>
    </source>
</evidence>
<evidence type="ECO:0000259" key="4">
    <source>
        <dbReference type="Pfam" id="PF03328"/>
    </source>
</evidence>
<keyword evidence="3 5" id="KW-0456">Lyase</keyword>
<dbReference type="InterPro" id="IPR040442">
    <property type="entry name" value="Pyrv_kinase-like_dom_sf"/>
</dbReference>
<comment type="similarity">
    <text evidence="1">Belongs to the HpcH/HpaI aldolase family.</text>
</comment>
<keyword evidence="2" id="KW-0479">Metal-binding</keyword>
<dbReference type="Proteomes" id="UP001162834">
    <property type="component" value="Chromosome"/>
</dbReference>
<accession>A0A9E6Y2A9</accession>
<reference evidence="5" key="1">
    <citation type="journal article" date="2022" name="Int. J. Syst. Evol. Microbiol.">
        <title>Pseudomonas aegrilactucae sp. nov. and Pseudomonas morbosilactucae sp. nov., pathogens causing bacterial rot of lettuce in Japan.</title>
        <authorList>
            <person name="Sawada H."/>
            <person name="Fujikawa T."/>
            <person name="Satou M."/>
        </authorList>
    </citation>
    <scope>NUCLEOTIDE SEQUENCE</scope>
    <source>
        <strain evidence="5">0166_1</strain>
    </source>
</reference>
<sequence>MAIARTGTAPPQFRAALASDQPLFGAWLQLESPLVAEAIGHVGFDWVGIDTQHGMIGYTGMLSMLQALAISGTPSIVRVSTNDQGAIGRALDSGAHGVIVPLIESADAAARAVAACRYPPDGVRSWGPIRPSLADPGVGVRDGDMRAACIVMVETRAGVEHVEEIARVPGVDGILVGPADLGISLGGSPGETLTSEVNDASVREIARACRDAGVAMGSLAPSPQRVDEYVRAGCRFVAAHRDLQSMMTAAVDALTVARGTSTRPSGP</sequence>